<keyword evidence="9" id="KW-1185">Reference proteome</keyword>
<dbReference type="PANTHER" id="PTHR10994">
    <property type="entry name" value="RETICULON"/>
    <property type="match status" value="1"/>
</dbReference>
<dbReference type="Pfam" id="PF02453">
    <property type="entry name" value="Reticulon"/>
    <property type="match status" value="1"/>
</dbReference>
<evidence type="ECO:0000256" key="3">
    <source>
        <dbReference type="ARBA" id="ARBA00022824"/>
    </source>
</evidence>
<keyword evidence="5 6" id="KW-0472">Membrane</keyword>
<evidence type="ECO:0000256" key="2">
    <source>
        <dbReference type="ARBA" id="ARBA00022692"/>
    </source>
</evidence>
<evidence type="ECO:0000259" key="7">
    <source>
        <dbReference type="PROSITE" id="PS50845"/>
    </source>
</evidence>
<evidence type="ECO:0000256" key="1">
    <source>
        <dbReference type="ARBA" id="ARBA00004477"/>
    </source>
</evidence>
<dbReference type="InterPro" id="IPR003388">
    <property type="entry name" value="Reticulon"/>
</dbReference>
<evidence type="ECO:0000256" key="6">
    <source>
        <dbReference type="RuleBase" id="RU363132"/>
    </source>
</evidence>
<evidence type="ECO:0000256" key="5">
    <source>
        <dbReference type="ARBA" id="ARBA00023136"/>
    </source>
</evidence>
<dbReference type="PANTHER" id="PTHR10994:SF192">
    <property type="entry name" value="RETICULON-LIKE PROTEIN B5"/>
    <property type="match status" value="1"/>
</dbReference>
<feature type="transmembrane region" description="Helical" evidence="6">
    <location>
        <begin position="27"/>
        <end position="49"/>
    </location>
</feature>
<feature type="transmembrane region" description="Helical" evidence="6">
    <location>
        <begin position="221"/>
        <end position="239"/>
    </location>
</feature>
<comment type="subcellular location">
    <subcellularLocation>
        <location evidence="1 6">Endoplasmic reticulum membrane</location>
        <topology evidence="1 6">Multi-pass membrane protein</topology>
    </subcellularLocation>
</comment>
<sequence length="299" mass="33199">MSTAAITAIFPPPPPVPIPTYITTLGLGYPIAIALGFLLLISTIILICCRASRLRFSASAVNGDSSFGNRSIIVPRIIFVAADDDLESPVSSNVVVGGLDQAIINSYPKFPYTKEDGLGAVEEAKIYRLFGREKPVHKVLCGGLPADVFLWSDKKLSTQPRRNFLLIASALRNELNKAFVILRSIACNLTHESFLIVIHILVINRFLVNNLYLFGQYSLDFYSQVVVGLWIISVVGKLVQLLDRCFVLLHTVPMMYEKHEDKVDPVAEKRMKELKKHYVVFDDKVLSKVPLASLKAKLG</sequence>
<evidence type="ECO:0000313" key="8">
    <source>
        <dbReference type="EMBL" id="KAH0928184.1"/>
    </source>
</evidence>
<feature type="transmembrane region" description="Helical" evidence="6">
    <location>
        <begin position="193"/>
        <end position="215"/>
    </location>
</feature>
<gene>
    <name evidence="8" type="ORF">HID58_013911</name>
</gene>
<dbReference type="EMBL" id="JAGKQM010000004">
    <property type="protein sequence ID" value="KAH0928184.1"/>
    <property type="molecule type" value="Genomic_DNA"/>
</dbReference>
<evidence type="ECO:0000256" key="4">
    <source>
        <dbReference type="ARBA" id="ARBA00022989"/>
    </source>
</evidence>
<dbReference type="InterPro" id="IPR045064">
    <property type="entry name" value="Reticulon-like"/>
</dbReference>
<accession>A0ABQ8DFM6</accession>
<keyword evidence="4 6" id="KW-1133">Transmembrane helix</keyword>
<dbReference type="PROSITE" id="PS50845">
    <property type="entry name" value="RETICULON"/>
    <property type="match status" value="1"/>
</dbReference>
<name>A0ABQ8DFM6_BRANA</name>
<reference evidence="8 9" key="1">
    <citation type="submission" date="2021-05" db="EMBL/GenBank/DDBJ databases">
        <title>Genome Assembly of Synthetic Allotetraploid Brassica napus Reveals Homoeologous Exchanges between Subgenomes.</title>
        <authorList>
            <person name="Davis J.T."/>
        </authorList>
    </citation>
    <scope>NUCLEOTIDE SEQUENCE [LARGE SCALE GENOMIC DNA]</scope>
    <source>
        <strain evidence="9">cv. Da-Ae</strain>
        <tissue evidence="8">Seedling</tissue>
    </source>
</reference>
<protein>
    <recommendedName>
        <fullName evidence="6">Reticulon-like protein</fullName>
    </recommendedName>
</protein>
<proteinExistence type="predicted"/>
<feature type="domain" description="Reticulon" evidence="7">
    <location>
        <begin position="203"/>
        <end position="299"/>
    </location>
</feature>
<evidence type="ECO:0000313" key="9">
    <source>
        <dbReference type="Proteomes" id="UP000824890"/>
    </source>
</evidence>
<keyword evidence="3 6" id="KW-0256">Endoplasmic reticulum</keyword>
<comment type="caution">
    <text evidence="8">The sequence shown here is derived from an EMBL/GenBank/DDBJ whole genome shotgun (WGS) entry which is preliminary data.</text>
</comment>
<keyword evidence="2 6" id="KW-0812">Transmembrane</keyword>
<organism evidence="8 9">
    <name type="scientific">Brassica napus</name>
    <name type="common">Rape</name>
    <dbReference type="NCBI Taxonomy" id="3708"/>
    <lineage>
        <taxon>Eukaryota</taxon>
        <taxon>Viridiplantae</taxon>
        <taxon>Streptophyta</taxon>
        <taxon>Embryophyta</taxon>
        <taxon>Tracheophyta</taxon>
        <taxon>Spermatophyta</taxon>
        <taxon>Magnoliopsida</taxon>
        <taxon>eudicotyledons</taxon>
        <taxon>Gunneridae</taxon>
        <taxon>Pentapetalae</taxon>
        <taxon>rosids</taxon>
        <taxon>malvids</taxon>
        <taxon>Brassicales</taxon>
        <taxon>Brassicaceae</taxon>
        <taxon>Brassiceae</taxon>
        <taxon>Brassica</taxon>
    </lineage>
</organism>
<dbReference type="Proteomes" id="UP000824890">
    <property type="component" value="Unassembled WGS sequence"/>
</dbReference>